<dbReference type="RefSeq" id="XP_007392602.1">
    <property type="nucleotide sequence ID" value="XM_007392540.1"/>
</dbReference>
<evidence type="ECO:0000313" key="2">
    <source>
        <dbReference type="Proteomes" id="UP000008370"/>
    </source>
</evidence>
<dbReference type="EMBL" id="JH930469">
    <property type="protein sequence ID" value="EKM60055.1"/>
    <property type="molecule type" value="Genomic_DNA"/>
</dbReference>
<dbReference type="Proteomes" id="UP000008370">
    <property type="component" value="Unassembled WGS sequence"/>
</dbReference>
<proteinExistence type="predicted"/>
<dbReference type="HOGENOM" id="CLU_1034815_0_0_1"/>
<gene>
    <name evidence="1" type="ORF">PHACADRAFT_192454</name>
</gene>
<name>K5WKV9_PHACS</name>
<protein>
    <submittedName>
        <fullName evidence="1">Uncharacterized protein</fullName>
    </submittedName>
</protein>
<dbReference type="GeneID" id="18910828"/>
<evidence type="ECO:0000313" key="1">
    <source>
        <dbReference type="EMBL" id="EKM60055.1"/>
    </source>
</evidence>
<keyword evidence="2" id="KW-1185">Reference proteome</keyword>
<dbReference type="InParanoid" id="K5WKV9"/>
<dbReference type="KEGG" id="pco:PHACADRAFT_192454"/>
<organism evidence="1 2">
    <name type="scientific">Phanerochaete carnosa (strain HHB-10118-sp)</name>
    <name type="common">White-rot fungus</name>
    <name type="synonym">Peniophora carnosa</name>
    <dbReference type="NCBI Taxonomy" id="650164"/>
    <lineage>
        <taxon>Eukaryota</taxon>
        <taxon>Fungi</taxon>
        <taxon>Dikarya</taxon>
        <taxon>Basidiomycota</taxon>
        <taxon>Agaricomycotina</taxon>
        <taxon>Agaricomycetes</taxon>
        <taxon>Polyporales</taxon>
        <taxon>Phanerochaetaceae</taxon>
        <taxon>Phanerochaete</taxon>
    </lineage>
</organism>
<reference evidence="1 2" key="1">
    <citation type="journal article" date="2012" name="BMC Genomics">
        <title>Comparative genomics of the white-rot fungi, Phanerochaete carnosa and P. chrysosporium, to elucidate the genetic basis of the distinct wood types they colonize.</title>
        <authorList>
            <person name="Suzuki H."/>
            <person name="MacDonald J."/>
            <person name="Syed K."/>
            <person name="Salamov A."/>
            <person name="Hori C."/>
            <person name="Aerts A."/>
            <person name="Henrissat B."/>
            <person name="Wiebenga A."/>
            <person name="vanKuyk P.A."/>
            <person name="Barry K."/>
            <person name="Lindquist E."/>
            <person name="LaButti K."/>
            <person name="Lapidus A."/>
            <person name="Lucas S."/>
            <person name="Coutinho P."/>
            <person name="Gong Y."/>
            <person name="Samejima M."/>
            <person name="Mahadevan R."/>
            <person name="Abou-Zaid M."/>
            <person name="de Vries R.P."/>
            <person name="Igarashi K."/>
            <person name="Yadav J.S."/>
            <person name="Grigoriev I.V."/>
            <person name="Master E.R."/>
        </authorList>
    </citation>
    <scope>NUCLEOTIDE SEQUENCE [LARGE SCALE GENOMIC DNA]</scope>
    <source>
        <strain evidence="1 2">HHB-10118-sp</strain>
    </source>
</reference>
<accession>K5WKV9</accession>
<sequence>MPVVPKLLLSQAAVFAAGSTSGSDDTIPISPASPVGPSCLDRITIPSASSLDTSCSVWETSLVLTPDDSLLISEAPTTSAAAIKAPIELAGDVHLFLPFDVLRVERKDVQEMDPAQVTQQFKTGISKKYWAAQDTLHSLVGSWDKWVEYDAEFPLLLHNDICTFDVDDLKTAQKKKKMQKPKKKHVAKGSRKVSWIWRSTDKMNSEGIDSDPTGTANSCDPLKGPIFSFLDAVPDIDAKGIEDDEDDDDNGVLELEESEAVIAYMELKL</sequence>
<dbReference type="AlphaFoldDB" id="K5WKV9"/>